<dbReference type="InterPro" id="IPR026337">
    <property type="entry name" value="AKG_HExxH"/>
</dbReference>
<evidence type="ECO:0000313" key="2">
    <source>
        <dbReference type="Proteomes" id="UP001183202"/>
    </source>
</evidence>
<dbReference type="RefSeq" id="WP_311553900.1">
    <property type="nucleotide sequence ID" value="NZ_JAVREJ010000001.1"/>
</dbReference>
<keyword evidence="2" id="KW-1185">Reference proteome</keyword>
<dbReference type="NCBIfam" id="TIGR04267">
    <property type="entry name" value="mod_HExxH"/>
    <property type="match status" value="1"/>
</dbReference>
<reference evidence="2" key="1">
    <citation type="submission" date="2023-07" db="EMBL/GenBank/DDBJ databases">
        <title>30 novel species of actinomycetes from the DSMZ collection.</title>
        <authorList>
            <person name="Nouioui I."/>
        </authorList>
    </citation>
    <scope>NUCLEOTIDE SEQUENCE [LARGE SCALE GENOMIC DNA]</scope>
    <source>
        <strain evidence="2">DSM 45834</strain>
    </source>
</reference>
<organism evidence="1 2">
    <name type="scientific">Pseudonocardia charpentierae</name>
    <dbReference type="NCBI Taxonomy" id="3075545"/>
    <lineage>
        <taxon>Bacteria</taxon>
        <taxon>Bacillati</taxon>
        <taxon>Actinomycetota</taxon>
        <taxon>Actinomycetes</taxon>
        <taxon>Pseudonocardiales</taxon>
        <taxon>Pseudonocardiaceae</taxon>
        <taxon>Pseudonocardia</taxon>
    </lineage>
</organism>
<protein>
    <submittedName>
        <fullName evidence="1">HEXXH motif-containing putative peptide modification protein</fullName>
    </submittedName>
</protein>
<dbReference type="Proteomes" id="UP001183202">
    <property type="component" value="Unassembled WGS sequence"/>
</dbReference>
<accession>A0ABU2N3X3</accession>
<name>A0ABU2N3X3_9PSEU</name>
<sequence length="366" mass="39139">MLHAPTELQAIHAAFGTADALVVRRRAVYSAILELVSGRHEGDITVDLIDSPIVRAHLGEVAVDVRRYRPEALVPLSRLTSNALSFTSTAARIAVAGDVQARAPLEPVVRRIESELSRNGASATSIQLMLNDDPAFNGAARTVIDGLELAVKLCPELADDLMPHVALFTIMGTAGAEQLGSASVREYPGVIIVPQPASAIEVAEALVHEGAHQKFFDLGVTCSVFGEDFHVAPAFKSSWAPRTAPGWPLEQCVAAFHAYTCMATFFQSAGGSGIVGLTDFSLLPHAESRALELASWLLEQKQFLGPDGRAFVEALAAATTLGRVDECNRSMMAESAQTVVRRCCGWTLTAQMNGSIDLYWVSVDEA</sequence>
<evidence type="ECO:0000313" key="1">
    <source>
        <dbReference type="EMBL" id="MDT0347999.1"/>
    </source>
</evidence>
<comment type="caution">
    <text evidence="1">The sequence shown here is derived from an EMBL/GenBank/DDBJ whole genome shotgun (WGS) entry which is preliminary data.</text>
</comment>
<proteinExistence type="predicted"/>
<gene>
    <name evidence="1" type="ORF">RM445_00490</name>
</gene>
<dbReference type="EMBL" id="JAVREJ010000001">
    <property type="protein sequence ID" value="MDT0347999.1"/>
    <property type="molecule type" value="Genomic_DNA"/>
</dbReference>